<name>Q9LVJ6_ARATH</name>
<evidence type="ECO:0000256" key="1">
    <source>
        <dbReference type="ARBA" id="ARBA00023015"/>
    </source>
</evidence>
<dbReference type="EMBL" id="AB019229">
    <property type="protein sequence ID" value="BAB02334.1"/>
    <property type="molecule type" value="Genomic_DNA"/>
</dbReference>
<dbReference type="InterPro" id="IPR005202">
    <property type="entry name" value="TF_GRAS"/>
</dbReference>
<evidence type="ECO:0000313" key="3">
    <source>
        <dbReference type="EMBL" id="BAB02334.1"/>
    </source>
</evidence>
<sequence length="126" mass="14668">MQWPTLLEAQSNTTRTSSSCSNNCLIRSHRRHTFLCWSTSVHLWLHQLKHSILDERSEALKALRSLGPKGVVLCENNGECSRSIDFAAGFSKKLDYLWMFWIQKAQDSKKRIVKKGSEWKKRRQSC</sequence>
<organism evidence="3">
    <name type="scientific">Arabidopsis thaliana</name>
    <name type="common">Mouse-ear cress</name>
    <dbReference type="NCBI Taxonomy" id="3702"/>
    <lineage>
        <taxon>Eukaryota</taxon>
        <taxon>Viridiplantae</taxon>
        <taxon>Streptophyta</taxon>
        <taxon>Embryophyta</taxon>
        <taxon>Tracheophyta</taxon>
        <taxon>Spermatophyta</taxon>
        <taxon>Magnoliopsida</taxon>
        <taxon>eudicotyledons</taxon>
        <taxon>Gunneridae</taxon>
        <taxon>Pentapetalae</taxon>
        <taxon>rosids</taxon>
        <taxon>malvids</taxon>
        <taxon>Brassicales</taxon>
        <taxon>Brassicaceae</taxon>
        <taxon>Camelineae</taxon>
        <taxon>Arabidopsis</taxon>
    </lineage>
</organism>
<dbReference type="AlphaFoldDB" id="Q9LVJ6"/>
<keyword evidence="1" id="KW-0805">Transcription regulation</keyword>
<proteinExistence type="predicted"/>
<reference evidence="3" key="1">
    <citation type="journal article" date="2000" name="DNA Res.">
        <title>Structural analysis of Arabidopsis thaliana chromosome 3. I. Sequence features of the regions of 4,504,864 bp covered by sixty P1 and TAC clones.</title>
        <authorList>
            <person name="Sato S."/>
            <person name="Nakamura Y."/>
            <person name="Kaneko T."/>
            <person name="Katoh T."/>
            <person name="Asamizu E."/>
            <person name="Tabata S."/>
        </authorList>
    </citation>
    <scope>NUCLEOTIDE SEQUENCE [LARGE SCALE GENOMIC DNA]</scope>
</reference>
<reference key="2">
    <citation type="journal article" date="2000" name="Nature">
        <title>Sequence and analysis of chromosome 3 of the plant Arabidopsis thaliana.</title>
        <authorList>
            <consortium name="European Union Chromosome 3 Arabidopsis Sequencing Consortium"/>
            <consortium name="Institute for Genomic Research"/>
            <consortium name="Kazusa DNA Research Institute"/>
            <person name="Salanoubat M."/>
            <person name="Lemcke K."/>
            <person name="Rieger M."/>
            <person name="Ansorge W."/>
            <person name="Unseld M."/>
            <person name="Fartmann B."/>
            <person name="Valle G."/>
            <person name="Blocker H."/>
            <person name="Perez-Alonso M."/>
            <person name="Obermaier B."/>
            <person name="Delseny M."/>
            <person name="Boutry M."/>
            <person name="Grivell L.A."/>
            <person name="Mache R."/>
            <person name="Puigdomenech P."/>
            <person name="De Simone V."/>
            <person name="Choisne N."/>
            <person name="Artiguenave F."/>
            <person name="Robert C."/>
            <person name="Brottier P."/>
            <person name="Wincker P."/>
            <person name="Cattolico L."/>
            <person name="Weissenbach J."/>
            <person name="Saurin W."/>
            <person name="Quetier F."/>
            <person name="Schafer M."/>
            <person name="Muller-Auer S."/>
            <person name="Gabel C."/>
            <person name="Fuchs M."/>
            <person name="Benes V."/>
            <person name="Wurmbach E."/>
            <person name="Drzonek H."/>
            <person name="Erfle H."/>
            <person name="Jordan N."/>
            <person name="Bangert S."/>
            <person name="Wiedelmann R."/>
            <person name="Kranz H."/>
            <person name="Voss H."/>
            <person name="Holland R."/>
            <person name="Brandt P."/>
            <person name="Nyakatura G."/>
            <person name="Vezzi A."/>
            <person name="D'Angelo M."/>
            <person name="Pallavicini A."/>
            <person name="Toppo S."/>
            <person name="Simionati B."/>
            <person name="Conrad A."/>
            <person name="Hornischer K."/>
            <person name="Kauer G."/>
            <person name="Lohnert T.H."/>
            <person name="Nordsiek G."/>
            <person name="Reichelt J."/>
            <person name="Scharfe M."/>
            <person name="Schon O."/>
            <person name="Bargues M."/>
            <person name="Terol J."/>
            <person name="Climent J."/>
            <person name="Navarro P."/>
            <person name="Collado C."/>
            <person name="Perez-Perez A."/>
            <person name="Ottenwalder B."/>
            <person name="Duchemin D."/>
            <person name="Cooke R."/>
            <person name="Laudie M."/>
            <person name="Berger-Llauro C."/>
            <person name="Purnelle B."/>
            <person name="Masuy D."/>
            <person name="de Haan M."/>
            <person name="Maarse A.C."/>
            <person name="Alcaraz J.P."/>
            <person name="Cottet A."/>
            <person name="Casacuberta E."/>
            <person name="Monfort A."/>
            <person name="Argiriou A."/>
            <person name="flores M."/>
            <person name="Liguori R."/>
            <person name="Vitale D."/>
            <person name="Mannhaupt G."/>
            <person name="Haase D."/>
            <person name="Schoof H."/>
            <person name="Rudd S."/>
            <person name="Zaccaria P."/>
            <person name="Mewes H.W."/>
            <person name="Mayer K.F."/>
            <person name="Kaul S."/>
            <person name="Town C.D."/>
            <person name="Koo H.L."/>
            <person name="Tallon L.J."/>
            <person name="Jenkins J."/>
            <person name="Rooney T."/>
            <person name="Rizzo M."/>
            <person name="Walts A."/>
            <person name="Utterback T."/>
            <person name="Fujii C.Y."/>
            <person name="Shea T.P."/>
            <person name="Creasy T.H."/>
            <person name="Haas B."/>
            <person name="Maiti R."/>
            <person name="Wu D."/>
            <person name="Peterson J."/>
            <person name="Van Aken S."/>
            <person name="Pai G."/>
            <person name="Militscher J."/>
            <person name="Sellers P."/>
            <person name="Gill J.E."/>
            <person name="Feldblyum T.V."/>
            <person name="Preuss D."/>
            <person name="Lin X."/>
            <person name="Nierman W.C."/>
            <person name="Salzberg S.L."/>
            <person name="White O."/>
            <person name="Venter J.C."/>
            <person name="Fraser C.M."/>
            <person name="Kaneko T."/>
            <person name="Nakamura Y."/>
            <person name="Sato S."/>
            <person name="Kato T."/>
            <person name="Asamizu E."/>
            <person name="Sasamoto S."/>
            <person name="Kimura T."/>
            <person name="Idesawa K."/>
            <person name="Kawashima K."/>
            <person name="Kishida Y."/>
            <person name="Kiyokawa C."/>
            <person name="Kohara M."/>
            <person name="Matsumoto M."/>
            <person name="Matsuno A."/>
            <person name="Muraki A."/>
            <person name="Nakayama S."/>
            <person name="Nakazaki N."/>
            <person name="Shinpo S."/>
            <person name="Takeuchi C."/>
            <person name="Wada T."/>
            <person name="Watanabe A."/>
            <person name="Yamada M."/>
            <person name="Yasuda M."/>
            <person name="Tabata S."/>
        </authorList>
    </citation>
    <scope>NUCLEOTIDE SEQUENCE [LARGE SCALE GENOMIC DNA]</scope>
    <source>
        <strain>cv. Columbia</strain>
    </source>
</reference>
<dbReference type="Pfam" id="PF03514">
    <property type="entry name" value="GRAS"/>
    <property type="match status" value="1"/>
</dbReference>
<keyword evidence="2" id="KW-0804">Transcription</keyword>
<evidence type="ECO:0000256" key="2">
    <source>
        <dbReference type="ARBA" id="ARBA00023163"/>
    </source>
</evidence>
<protein>
    <submittedName>
        <fullName evidence="3">Uncharacterized protein</fullName>
    </submittedName>
</protein>
<accession>Q9LVJ6</accession>